<reference evidence="1" key="2">
    <citation type="submission" date="2021-04" db="EMBL/GenBank/DDBJ databases">
        <authorList>
            <person name="Gilroy R."/>
        </authorList>
    </citation>
    <scope>NUCLEOTIDE SEQUENCE</scope>
    <source>
        <strain evidence="1">ChiHjej9B8-13557</strain>
    </source>
</reference>
<name>A0A9D2MH36_9FIRM</name>
<comment type="caution">
    <text evidence="1">The sequence shown here is derived from an EMBL/GenBank/DDBJ whole genome shotgun (WGS) entry which is preliminary data.</text>
</comment>
<dbReference type="Proteomes" id="UP000824211">
    <property type="component" value="Unassembled WGS sequence"/>
</dbReference>
<accession>A0A9D2MH36</accession>
<dbReference type="InterPro" id="IPR003735">
    <property type="entry name" value="Metal_Tscrpt_repr"/>
</dbReference>
<dbReference type="EMBL" id="DWXX01000185">
    <property type="protein sequence ID" value="HJB59918.1"/>
    <property type="molecule type" value="Genomic_DNA"/>
</dbReference>
<organism evidence="1 2">
    <name type="scientific">Candidatus Faecalibacterium faecipullorum</name>
    <dbReference type="NCBI Taxonomy" id="2838578"/>
    <lineage>
        <taxon>Bacteria</taxon>
        <taxon>Bacillati</taxon>
        <taxon>Bacillota</taxon>
        <taxon>Clostridia</taxon>
        <taxon>Eubacteriales</taxon>
        <taxon>Oscillospiraceae</taxon>
        <taxon>Faecalibacterium</taxon>
    </lineage>
</organism>
<protein>
    <submittedName>
        <fullName evidence="1">Metal-sensing transcriptional repressor</fullName>
    </submittedName>
</protein>
<gene>
    <name evidence="1" type="ORF">H9771_09765</name>
</gene>
<dbReference type="Gene3D" id="1.20.58.1000">
    <property type="entry name" value="Metal-sensitive repressor, helix protomer"/>
    <property type="match status" value="1"/>
</dbReference>
<dbReference type="InterPro" id="IPR038390">
    <property type="entry name" value="Metal_Tscrpt_repr_sf"/>
</dbReference>
<reference evidence="1" key="1">
    <citation type="journal article" date="2021" name="PeerJ">
        <title>Extensive microbial diversity within the chicken gut microbiome revealed by metagenomics and culture.</title>
        <authorList>
            <person name="Gilroy R."/>
            <person name="Ravi A."/>
            <person name="Getino M."/>
            <person name="Pursley I."/>
            <person name="Horton D.L."/>
            <person name="Alikhan N.F."/>
            <person name="Baker D."/>
            <person name="Gharbi K."/>
            <person name="Hall N."/>
            <person name="Watson M."/>
            <person name="Adriaenssens E.M."/>
            <person name="Foster-Nyarko E."/>
            <person name="Jarju S."/>
            <person name="Secka A."/>
            <person name="Antonio M."/>
            <person name="Oren A."/>
            <person name="Chaudhuri R.R."/>
            <person name="La Ragione R."/>
            <person name="Hildebrand F."/>
            <person name="Pallen M.J."/>
        </authorList>
    </citation>
    <scope>NUCLEOTIDE SEQUENCE</scope>
    <source>
        <strain evidence="1">ChiHjej9B8-13557</strain>
    </source>
</reference>
<dbReference type="Pfam" id="PF02583">
    <property type="entry name" value="Trns_repr_metal"/>
    <property type="match status" value="1"/>
</dbReference>
<dbReference type="GO" id="GO:0003677">
    <property type="term" value="F:DNA binding"/>
    <property type="evidence" value="ECO:0007669"/>
    <property type="project" value="InterPro"/>
</dbReference>
<dbReference type="AlphaFoldDB" id="A0A9D2MH36"/>
<dbReference type="PANTHER" id="PTHR33677">
    <property type="entry name" value="TRANSCRIPTIONAL REPRESSOR FRMR-RELATED"/>
    <property type="match status" value="1"/>
</dbReference>
<sequence>MDNEKTCACAPEAAWPETTALGTPRKRHRTPEEYQDLINRLNRVEGQVRGIRGMVEKDAYCPDILFQASAVSKALDSFCKELLGQHIRTCVVDDLEAGRSETVDELVRVIQRLMK</sequence>
<dbReference type="PANTHER" id="PTHR33677:SF3">
    <property type="entry name" value="COPPER-SENSING TRANSCRIPTIONAL REPRESSOR RICR"/>
    <property type="match status" value="1"/>
</dbReference>
<dbReference type="CDD" id="cd10156">
    <property type="entry name" value="FpFrmR-Cterm-like_DUF156"/>
    <property type="match status" value="1"/>
</dbReference>
<proteinExistence type="predicted"/>
<evidence type="ECO:0000313" key="2">
    <source>
        <dbReference type="Proteomes" id="UP000824211"/>
    </source>
</evidence>
<evidence type="ECO:0000313" key="1">
    <source>
        <dbReference type="EMBL" id="HJB59918.1"/>
    </source>
</evidence>
<dbReference type="GO" id="GO:0046872">
    <property type="term" value="F:metal ion binding"/>
    <property type="evidence" value="ECO:0007669"/>
    <property type="project" value="InterPro"/>
</dbReference>
<dbReference type="GO" id="GO:0045892">
    <property type="term" value="P:negative regulation of DNA-templated transcription"/>
    <property type="evidence" value="ECO:0007669"/>
    <property type="project" value="UniProtKB-ARBA"/>
</dbReference>